<sequence>MGGKGESARHVWEMAERPKVMSAIVAGEETRTHVIKIDGYSRTKELLENGKSTASIPFMVGDHIWIVKYYPNGNKAPGYISVYLVLDSADAKDVKANFTFSVPDKGGEPVPSYIKGSERIFPSKGSDWGFKGFIKHEDLEGSVHLDSFRIRCYVTVVKKIRNEETKCNQFVLVPPSNLHQHLGDLLKSMDGADVIFQVGGDTFLAHRSVLAARSSVFKAQLLGAMKEKAGHPIKICDVEADVFKSLIHFIYTDSLPEVTTDKDPTREDVIASHLLVAADRYNIERLKILCEDKLCNQIDSNMVTTSLALAEQHSCHGLKEACFEFLTTPSNLKDMIASDGYGHLKSSCPSVLRELVVRLLPVELMALKDIIMAI</sequence>
<dbReference type="Proteomes" id="UP001732700">
    <property type="component" value="Chromosome 7C"/>
</dbReference>
<name>A0ACD5ZX58_AVESA</name>
<protein>
    <submittedName>
        <fullName evidence="1">Uncharacterized protein</fullName>
    </submittedName>
</protein>
<reference evidence="1" key="1">
    <citation type="submission" date="2021-05" db="EMBL/GenBank/DDBJ databases">
        <authorList>
            <person name="Scholz U."/>
            <person name="Mascher M."/>
            <person name="Fiebig A."/>
        </authorList>
    </citation>
    <scope>NUCLEOTIDE SEQUENCE [LARGE SCALE GENOMIC DNA]</scope>
</reference>
<accession>A0ACD5ZX58</accession>
<keyword evidence="2" id="KW-1185">Reference proteome</keyword>
<proteinExistence type="predicted"/>
<evidence type="ECO:0000313" key="1">
    <source>
        <dbReference type="EnsemblPlants" id="AVESA.00010b.r2.7CG0686220.1.CDS"/>
    </source>
</evidence>
<dbReference type="EnsemblPlants" id="AVESA.00010b.r2.7CG0686220.1">
    <property type="protein sequence ID" value="AVESA.00010b.r2.7CG0686220.1.CDS"/>
    <property type="gene ID" value="AVESA.00010b.r2.7CG0686220"/>
</dbReference>
<reference evidence="1" key="2">
    <citation type="submission" date="2025-09" db="UniProtKB">
        <authorList>
            <consortium name="EnsemblPlants"/>
        </authorList>
    </citation>
    <scope>IDENTIFICATION</scope>
</reference>
<evidence type="ECO:0000313" key="2">
    <source>
        <dbReference type="Proteomes" id="UP001732700"/>
    </source>
</evidence>
<organism evidence="1 2">
    <name type="scientific">Avena sativa</name>
    <name type="common">Oat</name>
    <dbReference type="NCBI Taxonomy" id="4498"/>
    <lineage>
        <taxon>Eukaryota</taxon>
        <taxon>Viridiplantae</taxon>
        <taxon>Streptophyta</taxon>
        <taxon>Embryophyta</taxon>
        <taxon>Tracheophyta</taxon>
        <taxon>Spermatophyta</taxon>
        <taxon>Magnoliopsida</taxon>
        <taxon>Liliopsida</taxon>
        <taxon>Poales</taxon>
        <taxon>Poaceae</taxon>
        <taxon>BOP clade</taxon>
        <taxon>Pooideae</taxon>
        <taxon>Poodae</taxon>
        <taxon>Poeae</taxon>
        <taxon>Poeae Chloroplast Group 1 (Aveneae type)</taxon>
        <taxon>Aveninae</taxon>
        <taxon>Avena</taxon>
    </lineage>
</organism>